<dbReference type="PROSITE" id="PS50943">
    <property type="entry name" value="HTH_CROC1"/>
    <property type="match status" value="1"/>
</dbReference>
<dbReference type="RefSeq" id="WP_120470887.1">
    <property type="nucleotide sequence ID" value="NZ_CATAJS010000002.1"/>
</dbReference>
<proteinExistence type="predicted"/>
<dbReference type="EMBL" id="RAYQ01000015">
    <property type="protein sequence ID" value="RKI90265.1"/>
    <property type="molecule type" value="Genomic_DNA"/>
</dbReference>
<organism evidence="2 3">
    <name type="scientific">Parablautia intestinalis</name>
    <dbReference type="NCBI Taxonomy" id="2320100"/>
    <lineage>
        <taxon>Bacteria</taxon>
        <taxon>Bacillati</taxon>
        <taxon>Bacillota</taxon>
        <taxon>Clostridia</taxon>
        <taxon>Lachnospirales</taxon>
        <taxon>Lachnospiraceae</taxon>
        <taxon>Parablautia</taxon>
    </lineage>
</organism>
<dbReference type="InterPro" id="IPR001387">
    <property type="entry name" value="Cro/C1-type_HTH"/>
</dbReference>
<dbReference type="SUPFAM" id="SSF47413">
    <property type="entry name" value="lambda repressor-like DNA-binding domains"/>
    <property type="match status" value="1"/>
</dbReference>
<evidence type="ECO:0000313" key="2">
    <source>
        <dbReference type="EMBL" id="RKI90265.1"/>
    </source>
</evidence>
<sequence>MARIVDEAQNVVGEKIKKYRMERKLSQKDLSEKLEVYAIYICRGSISRIESHERTVTDFELRAMAKVLCVSIEELYEEKNI</sequence>
<dbReference type="AlphaFoldDB" id="A0A3A9AV74"/>
<dbReference type="CDD" id="cd00093">
    <property type="entry name" value="HTH_XRE"/>
    <property type="match status" value="1"/>
</dbReference>
<dbReference type="InterPro" id="IPR010982">
    <property type="entry name" value="Lambda_DNA-bd_dom_sf"/>
</dbReference>
<evidence type="ECO:0000313" key="3">
    <source>
        <dbReference type="Proteomes" id="UP000280696"/>
    </source>
</evidence>
<gene>
    <name evidence="2" type="ORF">D7V94_14175</name>
</gene>
<comment type="caution">
    <text evidence="2">The sequence shown here is derived from an EMBL/GenBank/DDBJ whole genome shotgun (WGS) entry which is preliminary data.</text>
</comment>
<accession>A0A3A9AV74</accession>
<feature type="domain" description="HTH cro/C1-type" evidence="1">
    <location>
        <begin position="16"/>
        <end position="75"/>
    </location>
</feature>
<protein>
    <submittedName>
        <fullName evidence="2">XRE family transcriptional regulator</fullName>
    </submittedName>
</protein>
<dbReference type="Pfam" id="PF01381">
    <property type="entry name" value="HTH_3"/>
    <property type="match status" value="1"/>
</dbReference>
<dbReference type="Gene3D" id="1.10.260.40">
    <property type="entry name" value="lambda repressor-like DNA-binding domains"/>
    <property type="match status" value="1"/>
</dbReference>
<dbReference type="Proteomes" id="UP000280696">
    <property type="component" value="Unassembled WGS sequence"/>
</dbReference>
<reference evidence="2 3" key="1">
    <citation type="submission" date="2018-09" db="EMBL/GenBank/DDBJ databases">
        <title>Murine metabolic-syndrome-specific gut microbial biobank.</title>
        <authorList>
            <person name="Liu C."/>
        </authorList>
    </citation>
    <scope>NUCLEOTIDE SEQUENCE [LARGE SCALE GENOMIC DNA]</scope>
    <source>
        <strain evidence="2 3">0.1xD8-82</strain>
    </source>
</reference>
<dbReference type="OrthoDB" id="574441at2"/>
<dbReference type="SMART" id="SM00530">
    <property type="entry name" value="HTH_XRE"/>
    <property type="match status" value="1"/>
</dbReference>
<name>A0A3A9AV74_9FIRM</name>
<evidence type="ECO:0000259" key="1">
    <source>
        <dbReference type="PROSITE" id="PS50943"/>
    </source>
</evidence>
<dbReference type="GO" id="GO:0003677">
    <property type="term" value="F:DNA binding"/>
    <property type="evidence" value="ECO:0007669"/>
    <property type="project" value="InterPro"/>
</dbReference>
<keyword evidence="3" id="KW-1185">Reference proteome</keyword>